<keyword evidence="3" id="KW-0472">Membrane</keyword>
<keyword evidence="3" id="KW-0812">Transmembrane</keyword>
<dbReference type="InterPro" id="IPR000620">
    <property type="entry name" value="EamA_dom"/>
</dbReference>
<dbReference type="Pfam" id="PF00892">
    <property type="entry name" value="EamA"/>
    <property type="match status" value="2"/>
</dbReference>
<feature type="domain" description="EamA" evidence="4">
    <location>
        <begin position="157"/>
        <end position="290"/>
    </location>
</feature>
<dbReference type="InterPro" id="IPR037185">
    <property type="entry name" value="EmrE-like"/>
</dbReference>
<reference evidence="5 6" key="1">
    <citation type="submission" date="2017-05" db="EMBL/GenBank/DDBJ databases">
        <title>Vagococcus spp. assemblies.</title>
        <authorList>
            <person name="Gulvik C.A."/>
        </authorList>
    </citation>
    <scope>NUCLEOTIDE SEQUENCE [LARGE SCALE GENOMIC DNA]</scope>
    <source>
        <strain evidence="5 6">CCUG 51432</strain>
    </source>
</reference>
<name>A0A430AMI8_9ENTE</name>
<evidence type="ECO:0000313" key="5">
    <source>
        <dbReference type="EMBL" id="RSU09370.1"/>
    </source>
</evidence>
<dbReference type="Proteomes" id="UP000287605">
    <property type="component" value="Unassembled WGS sequence"/>
</dbReference>
<dbReference type="RefSeq" id="WP_126809915.1">
    <property type="nucleotide sequence ID" value="NZ_NGKA01000022.1"/>
</dbReference>
<evidence type="ECO:0000256" key="2">
    <source>
        <dbReference type="ARBA" id="ARBA00007362"/>
    </source>
</evidence>
<organism evidence="5 6">
    <name type="scientific">Vagococcus elongatus</name>
    <dbReference type="NCBI Taxonomy" id="180344"/>
    <lineage>
        <taxon>Bacteria</taxon>
        <taxon>Bacillati</taxon>
        <taxon>Bacillota</taxon>
        <taxon>Bacilli</taxon>
        <taxon>Lactobacillales</taxon>
        <taxon>Enterococcaceae</taxon>
        <taxon>Vagococcus</taxon>
    </lineage>
</organism>
<dbReference type="PANTHER" id="PTHR22911:SF137">
    <property type="entry name" value="SOLUTE CARRIER FAMILY 35 MEMBER G2-RELATED"/>
    <property type="match status" value="1"/>
</dbReference>
<feature type="transmembrane region" description="Helical" evidence="3">
    <location>
        <begin position="186"/>
        <end position="208"/>
    </location>
</feature>
<comment type="subcellular location">
    <subcellularLocation>
        <location evidence="1">Endomembrane system</location>
        <topology evidence="1">Multi-pass membrane protein</topology>
    </subcellularLocation>
</comment>
<feature type="transmembrane region" description="Helical" evidence="3">
    <location>
        <begin position="98"/>
        <end position="117"/>
    </location>
</feature>
<feature type="domain" description="EamA" evidence="4">
    <location>
        <begin position="1"/>
        <end position="144"/>
    </location>
</feature>
<comment type="caution">
    <text evidence="5">The sequence shown here is derived from an EMBL/GenBank/DDBJ whole genome shotgun (WGS) entry which is preliminary data.</text>
</comment>
<dbReference type="PANTHER" id="PTHR22911">
    <property type="entry name" value="ACYL-MALONYL CONDENSING ENZYME-RELATED"/>
    <property type="match status" value="1"/>
</dbReference>
<protein>
    <submittedName>
        <fullName evidence="5">EamA family transporter</fullName>
    </submittedName>
</protein>
<evidence type="ECO:0000256" key="1">
    <source>
        <dbReference type="ARBA" id="ARBA00004127"/>
    </source>
</evidence>
<proteinExistence type="inferred from homology"/>
<feature type="transmembrane region" description="Helical" evidence="3">
    <location>
        <begin position="275"/>
        <end position="294"/>
    </location>
</feature>
<comment type="similarity">
    <text evidence="2">Belongs to the EamA transporter family.</text>
</comment>
<dbReference type="SUPFAM" id="SSF103481">
    <property type="entry name" value="Multidrug resistance efflux transporter EmrE"/>
    <property type="match status" value="1"/>
</dbReference>
<keyword evidence="3" id="KW-1133">Transmembrane helix</keyword>
<gene>
    <name evidence="5" type="ORF">CBF29_11745</name>
</gene>
<keyword evidence="6" id="KW-1185">Reference proteome</keyword>
<accession>A0A430AMI8</accession>
<dbReference type="OrthoDB" id="3180815at2"/>
<evidence type="ECO:0000313" key="6">
    <source>
        <dbReference type="Proteomes" id="UP000287605"/>
    </source>
</evidence>
<feature type="transmembrane region" description="Helical" evidence="3">
    <location>
        <begin position="73"/>
        <end position="92"/>
    </location>
</feature>
<dbReference type="EMBL" id="NGKA01000022">
    <property type="protein sequence ID" value="RSU09370.1"/>
    <property type="molecule type" value="Genomic_DNA"/>
</dbReference>
<sequence length="307" mass="33397">MKGYIYVIIGACSYGVLSTFVKLAYTKGFIVNDVVGIQMFIGAILLWGSVLYQRFSHTSKQSSENFKKINKKNAWKLLIIGSSTGLTGMLYYLALQYISASLAIVLLFQFTWIGILIEAIITRKIPQKITLLSLIPLLFGTLLAAGVLGGNITLHPLGLLFGFSAAISYSIFVYASGQIAPESNPLLKTAIMITGGFILCSVFLPPNFFSDIHLFIQVTLHAGIYLGFFGPFLSTLMFAKGTPLIGTGMASLLGAMELPTAIFMSQIVLKETVGLGQYIGILLIISAIFLPHFVNRTKKYTYTNGGN</sequence>
<feature type="transmembrane region" description="Helical" evidence="3">
    <location>
        <begin position="214"/>
        <end position="238"/>
    </location>
</feature>
<dbReference type="GO" id="GO:0016020">
    <property type="term" value="C:membrane"/>
    <property type="evidence" value="ECO:0007669"/>
    <property type="project" value="InterPro"/>
</dbReference>
<feature type="transmembrane region" description="Helical" evidence="3">
    <location>
        <begin position="129"/>
        <end position="148"/>
    </location>
</feature>
<feature type="transmembrane region" description="Helical" evidence="3">
    <location>
        <begin position="5"/>
        <end position="24"/>
    </location>
</feature>
<feature type="transmembrane region" description="Helical" evidence="3">
    <location>
        <begin position="154"/>
        <end position="174"/>
    </location>
</feature>
<dbReference type="AlphaFoldDB" id="A0A430AMI8"/>
<feature type="transmembrane region" description="Helical" evidence="3">
    <location>
        <begin position="250"/>
        <end position="269"/>
    </location>
</feature>
<feature type="transmembrane region" description="Helical" evidence="3">
    <location>
        <begin position="30"/>
        <end position="52"/>
    </location>
</feature>
<evidence type="ECO:0000256" key="3">
    <source>
        <dbReference type="SAM" id="Phobius"/>
    </source>
</evidence>
<evidence type="ECO:0000259" key="4">
    <source>
        <dbReference type="Pfam" id="PF00892"/>
    </source>
</evidence>